<accession>A0A3B0MDK5</accession>
<protein>
    <submittedName>
        <fullName evidence="1">Uncharacterized protein</fullName>
    </submittedName>
</protein>
<organism evidence="1 2">
    <name type="scientific">Roseinatronobacter ekhonensis</name>
    <dbReference type="NCBI Taxonomy" id="254356"/>
    <lineage>
        <taxon>Bacteria</taxon>
        <taxon>Pseudomonadati</taxon>
        <taxon>Pseudomonadota</taxon>
        <taxon>Alphaproteobacteria</taxon>
        <taxon>Rhodobacterales</taxon>
        <taxon>Paracoccaceae</taxon>
        <taxon>Roseinatronobacter</taxon>
    </lineage>
</organism>
<reference evidence="2" key="1">
    <citation type="submission" date="2018-08" db="EMBL/GenBank/DDBJ databases">
        <authorList>
            <person name="Rodrigo-Torres L."/>
            <person name="Arahal R. D."/>
            <person name="Lucena T."/>
        </authorList>
    </citation>
    <scope>NUCLEOTIDE SEQUENCE [LARGE SCALE GENOMIC DNA]</scope>
    <source>
        <strain evidence="2">CECT 7235</strain>
    </source>
</reference>
<name>A0A3B0MDK5_9RHOB</name>
<keyword evidence="2" id="KW-1185">Reference proteome</keyword>
<evidence type="ECO:0000313" key="1">
    <source>
        <dbReference type="EMBL" id="SUZ33703.1"/>
    </source>
</evidence>
<dbReference type="EMBL" id="UIHC01000066">
    <property type="protein sequence ID" value="SUZ33703.1"/>
    <property type="molecule type" value="Genomic_DNA"/>
</dbReference>
<evidence type="ECO:0000313" key="2">
    <source>
        <dbReference type="Proteomes" id="UP000272908"/>
    </source>
</evidence>
<gene>
    <name evidence="1" type="ORF">ROE7235_03476</name>
</gene>
<dbReference type="Proteomes" id="UP000272908">
    <property type="component" value="Unassembled WGS sequence"/>
</dbReference>
<sequence>MGSTSTPKVNGPSVMWKDGLIFAARLEDILAKADAVIEVCQNGEILVLQDFEKIRV</sequence>
<dbReference type="AlphaFoldDB" id="A0A3B0MDK5"/>
<proteinExistence type="predicted"/>